<evidence type="ECO:0000256" key="1">
    <source>
        <dbReference type="ARBA" id="ARBA00006814"/>
    </source>
</evidence>
<evidence type="ECO:0000313" key="7">
    <source>
        <dbReference type="Proteomes" id="UP000318578"/>
    </source>
</evidence>
<feature type="region of interest" description="Disordered" evidence="5">
    <location>
        <begin position="1"/>
        <end position="239"/>
    </location>
</feature>
<gene>
    <name evidence="6" type="ORF">FNH06_10275</name>
</gene>
<feature type="compositionally biased region" description="Low complexity" evidence="5">
    <location>
        <begin position="152"/>
        <end position="162"/>
    </location>
</feature>
<reference evidence="6 7" key="1">
    <citation type="submission" date="2019-07" db="EMBL/GenBank/DDBJ databases">
        <title>New species of Amycolatopsis and Streptomyces.</title>
        <authorList>
            <person name="Duangmal K."/>
            <person name="Teo W.F.A."/>
            <person name="Lipun K."/>
        </authorList>
    </citation>
    <scope>NUCLEOTIDE SEQUENCE [LARGE SCALE GENOMIC DNA]</scope>
    <source>
        <strain evidence="6 7">JCM 30562</strain>
    </source>
</reference>
<dbReference type="Gene3D" id="3.40.50.1450">
    <property type="entry name" value="HybD-like"/>
    <property type="match status" value="1"/>
</dbReference>
<dbReference type="PRINTS" id="PR00446">
    <property type="entry name" value="HYDRGNUPTAKE"/>
</dbReference>
<feature type="compositionally biased region" description="Basic residues" evidence="5">
    <location>
        <begin position="200"/>
        <end position="218"/>
    </location>
</feature>
<keyword evidence="3" id="KW-0064">Aspartyl protease</keyword>
<accession>A0A558AGE8</accession>
<feature type="compositionally biased region" description="Basic and acidic residues" evidence="5">
    <location>
        <begin position="69"/>
        <end position="82"/>
    </location>
</feature>
<comment type="similarity">
    <text evidence="1">Belongs to the peptidase A31 family.</text>
</comment>
<dbReference type="AlphaFoldDB" id="A0A558AGE8"/>
<dbReference type="CDD" id="cd06068">
    <property type="entry name" value="H2MP_like-1"/>
    <property type="match status" value="1"/>
</dbReference>
<proteinExistence type="inferred from homology"/>
<dbReference type="Proteomes" id="UP000318578">
    <property type="component" value="Unassembled WGS sequence"/>
</dbReference>
<dbReference type="SUPFAM" id="SSF53163">
    <property type="entry name" value="HybD-like"/>
    <property type="match status" value="1"/>
</dbReference>
<feature type="compositionally biased region" description="Low complexity" evidence="5">
    <location>
        <begin position="188"/>
        <end position="199"/>
    </location>
</feature>
<organism evidence="6 7">
    <name type="scientific">Amycolatopsis acidiphila</name>
    <dbReference type="NCBI Taxonomy" id="715473"/>
    <lineage>
        <taxon>Bacteria</taxon>
        <taxon>Bacillati</taxon>
        <taxon>Actinomycetota</taxon>
        <taxon>Actinomycetes</taxon>
        <taxon>Pseudonocardiales</taxon>
        <taxon>Pseudonocardiaceae</taxon>
        <taxon>Amycolatopsis</taxon>
    </lineage>
</organism>
<sequence length="423" mass="43262">MGRAGAHPRNGPAARPARGPRGARRGVRAVPVPGGPARVGEARGRGLPQRAPVAGADRRAGAGRGGARVADHPLRLSRDRPGEPGGAVRRHRDRRDPHPAHDGADRGGEASGPGDRPTCPRRGRPGRRHAARAARPAARHDPLPALGHRRAGTGATGRAVVGPGRGRVGLAGDRLGDDRRRGRGRGQPGAAADRAAAQRRAGHVPRRPHRDRARRAVRCGRSPAPGGHPGRGPGRRAAAGTRPLPLLLAGRGRATGGAAVKRVLVAGIGNIFLGDDGFGVEVARRLATAGLPPQVQVADYGISGLHLAYELLDGYDTTILVDAAPRGGEPGTVYVIEPGDGGDEPAGPLDAHGMQPDVVLRLLRTLGGDTRRVLVVGCEPADVGEGIGLSPRVAAAVPAAVELVMELACGPAAATVEPGGAKW</sequence>
<evidence type="ECO:0000256" key="4">
    <source>
        <dbReference type="ARBA" id="ARBA00022801"/>
    </source>
</evidence>
<dbReference type="PANTHER" id="PTHR30302">
    <property type="entry name" value="HYDROGENASE 1 MATURATION PROTEASE"/>
    <property type="match status" value="1"/>
</dbReference>
<protein>
    <submittedName>
        <fullName evidence="6">Hydrogenase maturation protease</fullName>
    </submittedName>
</protein>
<evidence type="ECO:0000256" key="3">
    <source>
        <dbReference type="ARBA" id="ARBA00022750"/>
    </source>
</evidence>
<keyword evidence="4" id="KW-0378">Hydrolase</keyword>
<feature type="compositionally biased region" description="Basic and acidic residues" evidence="5">
    <location>
        <begin position="94"/>
        <end position="108"/>
    </location>
</feature>
<feature type="compositionally biased region" description="Basic residues" evidence="5">
    <location>
        <begin position="119"/>
        <end position="132"/>
    </location>
</feature>
<dbReference type="Pfam" id="PF01750">
    <property type="entry name" value="HycI"/>
    <property type="match status" value="1"/>
</dbReference>
<dbReference type="InterPro" id="IPR023430">
    <property type="entry name" value="Pept_HybD-like_dom_sf"/>
</dbReference>
<feature type="compositionally biased region" description="Low complexity" evidence="5">
    <location>
        <begin position="1"/>
        <end position="20"/>
    </location>
</feature>
<keyword evidence="2 6" id="KW-0645">Protease</keyword>
<dbReference type="OrthoDB" id="3828930at2"/>
<dbReference type="GO" id="GO:0004190">
    <property type="term" value="F:aspartic-type endopeptidase activity"/>
    <property type="evidence" value="ECO:0007669"/>
    <property type="project" value="UniProtKB-KW"/>
</dbReference>
<name>A0A558AGE8_9PSEU</name>
<evidence type="ECO:0000313" key="6">
    <source>
        <dbReference type="EMBL" id="TVT23342.1"/>
    </source>
</evidence>
<dbReference type="GO" id="GO:0016485">
    <property type="term" value="P:protein processing"/>
    <property type="evidence" value="ECO:0007669"/>
    <property type="project" value="TreeGrafter"/>
</dbReference>
<feature type="compositionally biased region" description="Low complexity" evidence="5">
    <location>
        <begin position="28"/>
        <end position="39"/>
    </location>
</feature>
<dbReference type="NCBIfam" id="TIGR00072">
    <property type="entry name" value="hydrog_prot"/>
    <property type="match status" value="1"/>
</dbReference>
<comment type="caution">
    <text evidence="6">The sequence shown here is derived from an EMBL/GenBank/DDBJ whole genome shotgun (WGS) entry which is preliminary data.</text>
</comment>
<keyword evidence="7" id="KW-1185">Reference proteome</keyword>
<dbReference type="GO" id="GO:0008047">
    <property type="term" value="F:enzyme activator activity"/>
    <property type="evidence" value="ECO:0007669"/>
    <property type="project" value="InterPro"/>
</dbReference>
<dbReference type="PANTHER" id="PTHR30302:SF1">
    <property type="entry name" value="HYDROGENASE 2 MATURATION PROTEASE"/>
    <property type="match status" value="1"/>
</dbReference>
<evidence type="ECO:0000256" key="5">
    <source>
        <dbReference type="SAM" id="MobiDB-lite"/>
    </source>
</evidence>
<dbReference type="InterPro" id="IPR000671">
    <property type="entry name" value="Peptidase_A31"/>
</dbReference>
<evidence type="ECO:0000256" key="2">
    <source>
        <dbReference type="ARBA" id="ARBA00022670"/>
    </source>
</evidence>
<dbReference type="EMBL" id="VJZA01000012">
    <property type="protein sequence ID" value="TVT23342.1"/>
    <property type="molecule type" value="Genomic_DNA"/>
</dbReference>